<evidence type="ECO:0000313" key="4">
    <source>
        <dbReference type="Proteomes" id="UP001152622"/>
    </source>
</evidence>
<sequence length="243" mass="27718">MKMRDHRNLNSNNSAGQKHVDDIFDKPNVGAAFSTIVSTQGEFNKWQQDDLYSTIGTAIIGDSIRRSEQEYLRKEFTLDCRGGAYASDRPTCTQKYVGTGRFQDMHGRNETLNTNDSGRRNENALHSGGRHSHPECSGKTSDAKVQLVMDCNATFYQIAGDSLSSMKDNITEINRHNLGDKKITREITRNSPASSRQIRNGRRKFTLSICSWWAFFFFNSHVLQALAQEWTVMCSCQMKWREK</sequence>
<gene>
    <name evidence="3" type="ORF">SKAU_G00128580</name>
</gene>
<dbReference type="OrthoDB" id="8879165at2759"/>
<organism evidence="3 4">
    <name type="scientific">Synaphobranchus kaupii</name>
    <name type="common">Kaup's arrowtooth eel</name>
    <dbReference type="NCBI Taxonomy" id="118154"/>
    <lineage>
        <taxon>Eukaryota</taxon>
        <taxon>Metazoa</taxon>
        <taxon>Chordata</taxon>
        <taxon>Craniata</taxon>
        <taxon>Vertebrata</taxon>
        <taxon>Euteleostomi</taxon>
        <taxon>Actinopterygii</taxon>
        <taxon>Neopterygii</taxon>
        <taxon>Teleostei</taxon>
        <taxon>Anguilliformes</taxon>
        <taxon>Synaphobranchidae</taxon>
        <taxon>Synaphobranchus</taxon>
    </lineage>
</organism>
<dbReference type="AlphaFoldDB" id="A0A9Q1FQ36"/>
<keyword evidence="2" id="KW-0472">Membrane</keyword>
<comment type="caution">
    <text evidence="3">The sequence shown here is derived from an EMBL/GenBank/DDBJ whole genome shotgun (WGS) entry which is preliminary data.</text>
</comment>
<dbReference type="Proteomes" id="UP001152622">
    <property type="component" value="Chromosome 4"/>
</dbReference>
<dbReference type="EMBL" id="JAINUF010000004">
    <property type="protein sequence ID" value="KAJ8364027.1"/>
    <property type="molecule type" value="Genomic_DNA"/>
</dbReference>
<keyword evidence="4" id="KW-1185">Reference proteome</keyword>
<feature type="region of interest" description="Disordered" evidence="1">
    <location>
        <begin position="1"/>
        <end position="20"/>
    </location>
</feature>
<name>A0A9Q1FQ36_SYNKA</name>
<keyword evidence="2" id="KW-0812">Transmembrane</keyword>
<proteinExistence type="predicted"/>
<protein>
    <submittedName>
        <fullName evidence="3">Uncharacterized protein</fullName>
    </submittedName>
</protein>
<feature type="transmembrane region" description="Helical" evidence="2">
    <location>
        <begin position="205"/>
        <end position="223"/>
    </location>
</feature>
<reference evidence="3" key="1">
    <citation type="journal article" date="2023" name="Science">
        <title>Genome structures resolve the early diversification of teleost fishes.</title>
        <authorList>
            <person name="Parey E."/>
            <person name="Louis A."/>
            <person name="Montfort J."/>
            <person name="Bouchez O."/>
            <person name="Roques C."/>
            <person name="Iampietro C."/>
            <person name="Lluch J."/>
            <person name="Castinel A."/>
            <person name="Donnadieu C."/>
            <person name="Desvignes T."/>
            <person name="Floi Bucao C."/>
            <person name="Jouanno E."/>
            <person name="Wen M."/>
            <person name="Mejri S."/>
            <person name="Dirks R."/>
            <person name="Jansen H."/>
            <person name="Henkel C."/>
            <person name="Chen W.J."/>
            <person name="Zahm M."/>
            <person name="Cabau C."/>
            <person name="Klopp C."/>
            <person name="Thompson A.W."/>
            <person name="Robinson-Rechavi M."/>
            <person name="Braasch I."/>
            <person name="Lecointre G."/>
            <person name="Bobe J."/>
            <person name="Postlethwait J.H."/>
            <person name="Berthelot C."/>
            <person name="Roest Crollius H."/>
            <person name="Guiguen Y."/>
        </authorList>
    </citation>
    <scope>NUCLEOTIDE SEQUENCE</scope>
    <source>
        <strain evidence="3">WJC10195</strain>
    </source>
</reference>
<keyword evidence="2" id="KW-1133">Transmembrane helix</keyword>
<evidence type="ECO:0000313" key="3">
    <source>
        <dbReference type="EMBL" id="KAJ8364027.1"/>
    </source>
</evidence>
<accession>A0A9Q1FQ36</accession>
<evidence type="ECO:0000256" key="2">
    <source>
        <dbReference type="SAM" id="Phobius"/>
    </source>
</evidence>
<evidence type="ECO:0000256" key="1">
    <source>
        <dbReference type="SAM" id="MobiDB-lite"/>
    </source>
</evidence>
<feature type="region of interest" description="Disordered" evidence="1">
    <location>
        <begin position="104"/>
        <end position="139"/>
    </location>
</feature>